<dbReference type="GeneTree" id="ENSGT00390000011782"/>
<evidence type="ECO:0000313" key="3">
    <source>
        <dbReference type="Ensembl" id="ENSPTXP00000001397.1"/>
    </source>
</evidence>
<dbReference type="PANTHER" id="PTHR22753">
    <property type="entry name" value="TRANSMEMBRANE PROTEIN 68"/>
    <property type="match status" value="1"/>
</dbReference>
<organism evidence="3 4">
    <name type="scientific">Pseudonaja textilis</name>
    <name type="common">Eastern brown snake</name>
    <dbReference type="NCBI Taxonomy" id="8673"/>
    <lineage>
        <taxon>Eukaryota</taxon>
        <taxon>Metazoa</taxon>
        <taxon>Chordata</taxon>
        <taxon>Craniata</taxon>
        <taxon>Vertebrata</taxon>
        <taxon>Euteleostomi</taxon>
        <taxon>Lepidosauria</taxon>
        <taxon>Squamata</taxon>
        <taxon>Bifurcata</taxon>
        <taxon>Unidentata</taxon>
        <taxon>Episquamata</taxon>
        <taxon>Toxicofera</taxon>
        <taxon>Serpentes</taxon>
        <taxon>Colubroidea</taxon>
        <taxon>Elapidae</taxon>
        <taxon>Hydrophiinae</taxon>
        <taxon>Pseudonaja</taxon>
    </lineage>
</organism>
<keyword evidence="1" id="KW-0812">Transmembrane</keyword>
<dbReference type="Proteomes" id="UP000472273">
    <property type="component" value="Unplaced"/>
</dbReference>
<keyword evidence="1" id="KW-1133">Transmembrane helix</keyword>
<dbReference type="GO" id="GO:0016020">
    <property type="term" value="C:membrane"/>
    <property type="evidence" value="ECO:0007669"/>
    <property type="project" value="TreeGrafter"/>
</dbReference>
<dbReference type="GO" id="GO:0016746">
    <property type="term" value="F:acyltransferase activity"/>
    <property type="evidence" value="ECO:0007669"/>
    <property type="project" value="InterPro"/>
</dbReference>
<dbReference type="CDD" id="cd07987">
    <property type="entry name" value="LPLAT_MGAT-like"/>
    <property type="match status" value="1"/>
</dbReference>
<reference evidence="3" key="1">
    <citation type="submission" date="2025-08" db="UniProtKB">
        <authorList>
            <consortium name="Ensembl"/>
        </authorList>
    </citation>
    <scope>IDENTIFICATION</scope>
</reference>
<keyword evidence="1" id="KW-0472">Membrane</keyword>
<proteinExistence type="predicted"/>
<evidence type="ECO:0000313" key="4">
    <source>
        <dbReference type="Proteomes" id="UP000472273"/>
    </source>
</evidence>
<sequence length="148" mass="16717">MHGLEKLPDGPALIIHYHGPTFLDILYLSVFIFIRKKKLIHIVADHSIFSIPGVKLISDVLQFMPGSQEECRKVLENGELLMISPGGVREALFSDENYTIIWRNRKGFAQVAIDAKVTKNALQCLIDKHQKIPGNSLTYNNCAQNFHC</sequence>
<feature type="transmembrane region" description="Helical" evidence="1">
    <location>
        <begin position="12"/>
        <end position="34"/>
    </location>
</feature>
<protein>
    <submittedName>
        <fullName evidence="3">Transmembrane protein 68-like</fullName>
    </submittedName>
</protein>
<dbReference type="Ensembl" id="ENSPTXT00000001437.1">
    <property type="protein sequence ID" value="ENSPTXP00000001397.1"/>
    <property type="gene ID" value="ENSPTXG00000001056.1"/>
</dbReference>
<dbReference type="AlphaFoldDB" id="A0A670XWK3"/>
<gene>
    <name evidence="3" type="primary">LOC113435627</name>
</gene>
<dbReference type="InterPro" id="IPR002123">
    <property type="entry name" value="Plipid/glycerol_acylTrfase"/>
</dbReference>
<dbReference type="Pfam" id="PF01553">
    <property type="entry name" value="Acyltransferase"/>
    <property type="match status" value="1"/>
</dbReference>
<dbReference type="PANTHER" id="PTHR22753:SF23">
    <property type="entry name" value="TRANSMEMBRANE PROTEIN 68"/>
    <property type="match status" value="1"/>
</dbReference>
<accession>A0A670XWK3</accession>
<evidence type="ECO:0000256" key="1">
    <source>
        <dbReference type="SAM" id="Phobius"/>
    </source>
</evidence>
<keyword evidence="4" id="KW-1185">Reference proteome</keyword>
<feature type="domain" description="Phospholipid/glycerol acyltransferase" evidence="2">
    <location>
        <begin position="2"/>
        <end position="118"/>
    </location>
</feature>
<name>A0A670XWK3_PSETE</name>
<evidence type="ECO:0000259" key="2">
    <source>
        <dbReference type="Pfam" id="PF01553"/>
    </source>
</evidence>
<reference evidence="3" key="2">
    <citation type="submission" date="2025-09" db="UniProtKB">
        <authorList>
            <consortium name="Ensembl"/>
        </authorList>
    </citation>
    <scope>IDENTIFICATION</scope>
</reference>